<feature type="compositionally biased region" description="Basic and acidic residues" evidence="1">
    <location>
        <begin position="15"/>
        <end position="27"/>
    </location>
</feature>
<name>A0A418NNE8_9SPHN</name>
<dbReference type="Proteomes" id="UP000286576">
    <property type="component" value="Unassembled WGS sequence"/>
</dbReference>
<accession>A0A418NNE8</accession>
<gene>
    <name evidence="2" type="ORF">D2V07_16605</name>
</gene>
<proteinExistence type="predicted"/>
<dbReference type="EMBL" id="QXFL01000010">
    <property type="protein sequence ID" value="RIV83370.1"/>
    <property type="molecule type" value="Genomic_DNA"/>
</dbReference>
<organism evidence="2 3">
    <name type="scientific">Aurantiacibacter zhengii</name>
    <dbReference type="NCBI Taxonomy" id="2307003"/>
    <lineage>
        <taxon>Bacteria</taxon>
        <taxon>Pseudomonadati</taxon>
        <taxon>Pseudomonadota</taxon>
        <taxon>Alphaproteobacteria</taxon>
        <taxon>Sphingomonadales</taxon>
        <taxon>Erythrobacteraceae</taxon>
        <taxon>Aurantiacibacter</taxon>
    </lineage>
</organism>
<evidence type="ECO:0000313" key="3">
    <source>
        <dbReference type="Proteomes" id="UP000286576"/>
    </source>
</evidence>
<dbReference type="AlphaFoldDB" id="A0A418NNE8"/>
<comment type="caution">
    <text evidence="2">The sequence shown here is derived from an EMBL/GenBank/DDBJ whole genome shotgun (WGS) entry which is preliminary data.</text>
</comment>
<sequence length="153" mass="17542">MMSWKEYAESIQRAGDVRDNRDSRCERATSAPRPSPVPRVVADSLYREWVKALNAIDPCDPNDGFPQEHWRRLHTASFWWLEGYGRQAARDGWVTGDVFGLRKGCERRGGLIDQMDGCRALVMEGRRARWRSYGVAFSYAAGAYPDLPAWWSV</sequence>
<evidence type="ECO:0000256" key="1">
    <source>
        <dbReference type="SAM" id="MobiDB-lite"/>
    </source>
</evidence>
<reference evidence="2 3" key="1">
    <citation type="submission" date="2018-08" db="EMBL/GenBank/DDBJ databases">
        <title>Erythrobacter zhengii sp.nov., a bacterium isolated from deep-sea sediment.</title>
        <authorList>
            <person name="Fang C."/>
            <person name="Wu Y.-H."/>
            <person name="Sun C."/>
            <person name="Wang H."/>
            <person name="Cheng H."/>
            <person name="Meng F.-X."/>
            <person name="Wang C.-S."/>
            <person name="Xu X.-W."/>
        </authorList>
    </citation>
    <scope>NUCLEOTIDE SEQUENCE [LARGE SCALE GENOMIC DNA]</scope>
    <source>
        <strain evidence="2 3">V18</strain>
    </source>
</reference>
<evidence type="ECO:0000313" key="2">
    <source>
        <dbReference type="EMBL" id="RIV83370.1"/>
    </source>
</evidence>
<protein>
    <submittedName>
        <fullName evidence="2">Uncharacterized protein</fullName>
    </submittedName>
</protein>
<feature type="region of interest" description="Disordered" evidence="1">
    <location>
        <begin position="15"/>
        <end position="36"/>
    </location>
</feature>
<keyword evidence="3" id="KW-1185">Reference proteome</keyword>